<comment type="caution">
    <text evidence="2">The sequence shown here is derived from an EMBL/GenBank/DDBJ whole genome shotgun (WGS) entry which is preliminary data.</text>
</comment>
<feature type="compositionally biased region" description="Basic and acidic residues" evidence="1">
    <location>
        <begin position="46"/>
        <end position="60"/>
    </location>
</feature>
<accession>A0A8J3A0V4</accession>
<gene>
    <name evidence="2" type="ORF">GCM10011355_08710</name>
</gene>
<dbReference type="AlphaFoldDB" id="A0A8J3A0V4"/>
<evidence type="ECO:0000313" key="3">
    <source>
        <dbReference type="Proteomes" id="UP000621856"/>
    </source>
</evidence>
<name>A0A8J3A0V4_9PROT</name>
<evidence type="ECO:0000256" key="1">
    <source>
        <dbReference type="SAM" id="MobiDB-lite"/>
    </source>
</evidence>
<sequence>MRAGIACGRHYERAASSGRQDEVFTSKRIDADRSFIAQIVTTGQQDDKLVAAQRHSRETGSGESNDPQLRSALSDPVTHLLVGSLDKANVDLWMLLRESAHLGGDECSRCAGKTGDPQCPREMSRGRSHVRIEQIELPEGLAGSQDGEPTRFRKQHTISAPHQYRYLKIFLDCRDGAADRRLRHPEVHRRSREPAMIDNGQQGSQLGKCHAAGSFDVVTGITLTAYHP</sequence>
<dbReference type="Proteomes" id="UP000621856">
    <property type="component" value="Unassembled WGS sequence"/>
</dbReference>
<evidence type="ECO:0000313" key="2">
    <source>
        <dbReference type="EMBL" id="GGH94464.1"/>
    </source>
</evidence>
<proteinExistence type="predicted"/>
<reference evidence="2" key="1">
    <citation type="journal article" date="2014" name="Int. J. Syst. Evol. Microbiol.">
        <title>Complete genome sequence of Corynebacterium casei LMG S-19264T (=DSM 44701T), isolated from a smear-ripened cheese.</title>
        <authorList>
            <consortium name="US DOE Joint Genome Institute (JGI-PGF)"/>
            <person name="Walter F."/>
            <person name="Albersmeier A."/>
            <person name="Kalinowski J."/>
            <person name="Ruckert C."/>
        </authorList>
    </citation>
    <scope>NUCLEOTIDE SEQUENCE</scope>
    <source>
        <strain evidence="2">CGMCC 1.14984</strain>
    </source>
</reference>
<protein>
    <submittedName>
        <fullName evidence="2">Uncharacterized protein</fullName>
    </submittedName>
</protein>
<organism evidence="2 3">
    <name type="scientific">Aquisalinus luteolus</name>
    <dbReference type="NCBI Taxonomy" id="1566827"/>
    <lineage>
        <taxon>Bacteria</taxon>
        <taxon>Pseudomonadati</taxon>
        <taxon>Pseudomonadota</taxon>
        <taxon>Alphaproteobacteria</taxon>
        <taxon>Parvularculales</taxon>
        <taxon>Parvularculaceae</taxon>
        <taxon>Aquisalinus</taxon>
    </lineage>
</organism>
<feature type="region of interest" description="Disordered" evidence="1">
    <location>
        <begin position="46"/>
        <end position="71"/>
    </location>
</feature>
<reference evidence="2" key="2">
    <citation type="submission" date="2020-09" db="EMBL/GenBank/DDBJ databases">
        <authorList>
            <person name="Sun Q."/>
            <person name="Zhou Y."/>
        </authorList>
    </citation>
    <scope>NUCLEOTIDE SEQUENCE</scope>
    <source>
        <strain evidence="2">CGMCC 1.14984</strain>
    </source>
</reference>
<dbReference type="EMBL" id="BMGZ01000001">
    <property type="protein sequence ID" value="GGH94464.1"/>
    <property type="molecule type" value="Genomic_DNA"/>
</dbReference>